<dbReference type="AlphaFoldDB" id="A0A022QWB9"/>
<evidence type="ECO:0000256" key="9">
    <source>
        <dbReference type="ARBA" id="ARBA00025752"/>
    </source>
</evidence>
<evidence type="ECO:0000256" key="8">
    <source>
        <dbReference type="ARBA" id="ARBA00025100"/>
    </source>
</evidence>
<evidence type="ECO:0000256" key="1">
    <source>
        <dbReference type="ARBA" id="ARBA00004477"/>
    </source>
</evidence>
<keyword evidence="12" id="KW-1185">Reference proteome</keyword>
<keyword evidence="7" id="KW-0927">Auxin signaling pathway</keyword>
<dbReference type="GO" id="GO:0009734">
    <property type="term" value="P:auxin-activated signaling pathway"/>
    <property type="evidence" value="ECO:0007669"/>
    <property type="project" value="UniProtKB-KW"/>
</dbReference>
<evidence type="ECO:0000256" key="5">
    <source>
        <dbReference type="ARBA" id="ARBA00022989"/>
    </source>
</evidence>
<evidence type="ECO:0000256" key="4">
    <source>
        <dbReference type="ARBA" id="ARBA00022824"/>
    </source>
</evidence>
<accession>A0A022QWB9</accession>
<dbReference type="PANTHER" id="PTHR31651:SF3">
    <property type="entry name" value="PROTEIN PIN-LIKES 7"/>
    <property type="match status" value="1"/>
</dbReference>
<keyword evidence="6 10" id="KW-0472">Membrane</keyword>
<evidence type="ECO:0000313" key="12">
    <source>
        <dbReference type="Proteomes" id="UP000030748"/>
    </source>
</evidence>
<feature type="transmembrane region" description="Helical" evidence="10">
    <location>
        <begin position="46"/>
        <end position="68"/>
    </location>
</feature>
<evidence type="ECO:0000256" key="2">
    <source>
        <dbReference type="ARBA" id="ARBA00022448"/>
    </source>
</evidence>
<evidence type="ECO:0000256" key="7">
    <source>
        <dbReference type="ARBA" id="ARBA00023294"/>
    </source>
</evidence>
<dbReference type="STRING" id="4155.A0A022QWB9"/>
<dbReference type="InterPro" id="IPR045033">
    <property type="entry name" value="PILS1/3/4/5/7"/>
</dbReference>
<proteinExistence type="inferred from homology"/>
<dbReference type="EMBL" id="KI631018">
    <property type="protein sequence ID" value="EYU30840.1"/>
    <property type="molecule type" value="Genomic_DNA"/>
</dbReference>
<keyword evidence="5 10" id="KW-1133">Transmembrane helix</keyword>
<dbReference type="Proteomes" id="UP000030748">
    <property type="component" value="Unassembled WGS sequence"/>
</dbReference>
<evidence type="ECO:0000256" key="6">
    <source>
        <dbReference type="ARBA" id="ARBA00023136"/>
    </source>
</evidence>
<name>A0A022QWB9_ERYGU</name>
<dbReference type="GO" id="GO:0080162">
    <property type="term" value="P:endoplasmic reticulum to cytosol auxin transport"/>
    <property type="evidence" value="ECO:0007669"/>
    <property type="project" value="InterPro"/>
</dbReference>
<evidence type="ECO:0000256" key="3">
    <source>
        <dbReference type="ARBA" id="ARBA00022692"/>
    </source>
</evidence>
<protein>
    <submittedName>
        <fullName evidence="11">Uncharacterized protein</fullName>
    </submittedName>
</protein>
<dbReference type="PANTHER" id="PTHR31651">
    <property type="match status" value="1"/>
</dbReference>
<dbReference type="InterPro" id="IPR004776">
    <property type="entry name" value="Mem_transp_PIN-like"/>
</dbReference>
<comment type="function">
    <text evidence="8">Involved in cellular auxin homeostasis by regulating auxin metabolism. Regulates intracellular auxin accumulation at the endoplasmic reticulum and thus auxin availability for nuclear auxin signaling.</text>
</comment>
<evidence type="ECO:0000313" key="11">
    <source>
        <dbReference type="EMBL" id="EYU30840.1"/>
    </source>
</evidence>
<keyword evidence="4" id="KW-0256">Endoplasmic reticulum</keyword>
<dbReference type="GO" id="GO:0005789">
    <property type="term" value="C:endoplasmic reticulum membrane"/>
    <property type="evidence" value="ECO:0007669"/>
    <property type="project" value="UniProtKB-SubCell"/>
</dbReference>
<feature type="transmembrane region" description="Helical" evidence="10">
    <location>
        <begin position="12"/>
        <end position="34"/>
    </location>
</feature>
<evidence type="ECO:0000256" key="10">
    <source>
        <dbReference type="SAM" id="Phobius"/>
    </source>
</evidence>
<comment type="subcellular location">
    <subcellularLocation>
        <location evidence="1">Endoplasmic reticulum membrane</location>
        <topology evidence="1">Multi-pass membrane protein</topology>
    </subcellularLocation>
</comment>
<feature type="non-terminal residue" evidence="11">
    <location>
        <position position="77"/>
    </location>
</feature>
<sequence length="77" mass="8694">MGFLSLLRVASMPIVQVLIISILGAFMATDYLNLLSSDARKSLNKIVYFVFLVIRYYSTDCVCGLHSITSVWKSRED</sequence>
<keyword evidence="3 10" id="KW-0812">Transmembrane</keyword>
<dbReference type="Pfam" id="PF03547">
    <property type="entry name" value="Mem_trans"/>
    <property type="match status" value="1"/>
</dbReference>
<keyword evidence="2" id="KW-0813">Transport</keyword>
<reference evidence="11 12" key="1">
    <citation type="journal article" date="2013" name="Proc. Natl. Acad. Sci. U.S.A.">
        <title>Fine-scale variation in meiotic recombination in Mimulus inferred from population shotgun sequencing.</title>
        <authorList>
            <person name="Hellsten U."/>
            <person name="Wright K.M."/>
            <person name="Jenkins J."/>
            <person name="Shu S."/>
            <person name="Yuan Y."/>
            <person name="Wessler S.R."/>
            <person name="Schmutz J."/>
            <person name="Willis J.H."/>
            <person name="Rokhsar D.S."/>
        </authorList>
    </citation>
    <scope>NUCLEOTIDE SEQUENCE [LARGE SCALE GENOMIC DNA]</scope>
    <source>
        <strain evidence="12">cv. DUN x IM62</strain>
    </source>
</reference>
<organism evidence="11 12">
    <name type="scientific">Erythranthe guttata</name>
    <name type="common">Yellow monkey flower</name>
    <name type="synonym">Mimulus guttatus</name>
    <dbReference type="NCBI Taxonomy" id="4155"/>
    <lineage>
        <taxon>Eukaryota</taxon>
        <taxon>Viridiplantae</taxon>
        <taxon>Streptophyta</taxon>
        <taxon>Embryophyta</taxon>
        <taxon>Tracheophyta</taxon>
        <taxon>Spermatophyta</taxon>
        <taxon>Magnoliopsida</taxon>
        <taxon>eudicotyledons</taxon>
        <taxon>Gunneridae</taxon>
        <taxon>Pentapetalae</taxon>
        <taxon>asterids</taxon>
        <taxon>lamiids</taxon>
        <taxon>Lamiales</taxon>
        <taxon>Phrymaceae</taxon>
        <taxon>Erythranthe</taxon>
    </lineage>
</organism>
<comment type="similarity">
    <text evidence="9">Belongs to the auxin efflux carrier (TC 2.A.69.2) family.</text>
</comment>
<gene>
    <name evidence="11" type="ORF">MIMGU_mgv1a0088072mg</name>
</gene>